<protein>
    <recommendedName>
        <fullName evidence="3">PiggyBac transposable element-derived protein 4 C-terminal zinc-ribbon domain-containing protein</fullName>
    </recommendedName>
</protein>
<dbReference type="EMBL" id="ML120695">
    <property type="protein sequence ID" value="RPA88721.1"/>
    <property type="molecule type" value="Genomic_DNA"/>
</dbReference>
<evidence type="ECO:0000313" key="2">
    <source>
        <dbReference type="Proteomes" id="UP000276215"/>
    </source>
</evidence>
<name>A0A3N4IWP4_9PEZI</name>
<dbReference type="AlphaFoldDB" id="A0A3N4IWP4"/>
<evidence type="ECO:0000313" key="1">
    <source>
        <dbReference type="EMBL" id="RPA88721.1"/>
    </source>
</evidence>
<gene>
    <name evidence="1" type="ORF">L873DRAFT_870281</name>
</gene>
<organism evidence="1 2">
    <name type="scientific">Choiromyces venosus 120613-1</name>
    <dbReference type="NCBI Taxonomy" id="1336337"/>
    <lineage>
        <taxon>Eukaryota</taxon>
        <taxon>Fungi</taxon>
        <taxon>Dikarya</taxon>
        <taxon>Ascomycota</taxon>
        <taxon>Pezizomycotina</taxon>
        <taxon>Pezizomycetes</taxon>
        <taxon>Pezizales</taxon>
        <taxon>Tuberaceae</taxon>
        <taxon>Choiromyces</taxon>
    </lineage>
</organism>
<dbReference type="Proteomes" id="UP000276215">
    <property type="component" value="Unassembled WGS sequence"/>
</dbReference>
<reference evidence="1 2" key="1">
    <citation type="journal article" date="2018" name="Nat. Ecol. Evol.">
        <title>Pezizomycetes genomes reveal the molecular basis of ectomycorrhizal truffle lifestyle.</title>
        <authorList>
            <person name="Murat C."/>
            <person name="Payen T."/>
            <person name="Noel B."/>
            <person name="Kuo A."/>
            <person name="Morin E."/>
            <person name="Chen J."/>
            <person name="Kohler A."/>
            <person name="Krizsan K."/>
            <person name="Balestrini R."/>
            <person name="Da Silva C."/>
            <person name="Montanini B."/>
            <person name="Hainaut M."/>
            <person name="Levati E."/>
            <person name="Barry K.W."/>
            <person name="Belfiori B."/>
            <person name="Cichocki N."/>
            <person name="Clum A."/>
            <person name="Dockter R.B."/>
            <person name="Fauchery L."/>
            <person name="Guy J."/>
            <person name="Iotti M."/>
            <person name="Le Tacon F."/>
            <person name="Lindquist E.A."/>
            <person name="Lipzen A."/>
            <person name="Malagnac F."/>
            <person name="Mello A."/>
            <person name="Molinier V."/>
            <person name="Miyauchi S."/>
            <person name="Poulain J."/>
            <person name="Riccioni C."/>
            <person name="Rubini A."/>
            <person name="Sitrit Y."/>
            <person name="Splivallo R."/>
            <person name="Traeger S."/>
            <person name="Wang M."/>
            <person name="Zifcakova L."/>
            <person name="Wipf D."/>
            <person name="Zambonelli A."/>
            <person name="Paolocci F."/>
            <person name="Nowrousian M."/>
            <person name="Ottonello S."/>
            <person name="Baldrian P."/>
            <person name="Spatafora J.W."/>
            <person name="Henrissat B."/>
            <person name="Nagy L.G."/>
            <person name="Aury J.M."/>
            <person name="Wincker P."/>
            <person name="Grigoriev I.V."/>
            <person name="Bonfante P."/>
            <person name="Martin F.M."/>
        </authorList>
    </citation>
    <scope>NUCLEOTIDE SEQUENCE [LARGE SCALE GENOMIC DNA]</scope>
    <source>
        <strain evidence="1 2">120613-1</strain>
    </source>
</reference>
<sequence length="79" mass="9374">MKLPLLRNLLGKHTLIRDEGRKQFHCFFYCYVKQGGNLSDSIREKLKGRDKKKDFISFLCSHCKVPLCKDYCFTLFHES</sequence>
<accession>A0A3N4IWP4</accession>
<evidence type="ECO:0008006" key="3">
    <source>
        <dbReference type="Google" id="ProtNLM"/>
    </source>
</evidence>
<proteinExistence type="predicted"/>
<keyword evidence="2" id="KW-1185">Reference proteome</keyword>